<reference evidence="1 2" key="1">
    <citation type="submission" date="2022-03" db="EMBL/GenBank/DDBJ databases">
        <title>Chryseobacterium sp. isolated from the Andong Sikhe.</title>
        <authorList>
            <person name="Won M."/>
            <person name="Kim S.-J."/>
            <person name="Kwon S.-W."/>
        </authorList>
    </citation>
    <scope>NUCLEOTIDE SEQUENCE [LARGE SCALE GENOMIC DNA]</scope>
    <source>
        <strain evidence="1 2">ADR-1</strain>
    </source>
</reference>
<keyword evidence="2" id="KW-1185">Reference proteome</keyword>
<evidence type="ECO:0000313" key="2">
    <source>
        <dbReference type="Proteomes" id="UP000831068"/>
    </source>
</evidence>
<dbReference type="Proteomes" id="UP000831068">
    <property type="component" value="Chromosome"/>
</dbReference>
<dbReference type="EMBL" id="CP094529">
    <property type="protein sequence ID" value="UOE38724.1"/>
    <property type="molecule type" value="Genomic_DNA"/>
</dbReference>
<dbReference type="Gene3D" id="3.40.30.10">
    <property type="entry name" value="Glutaredoxin"/>
    <property type="match status" value="1"/>
</dbReference>
<proteinExistence type="predicted"/>
<accession>A0ABY4BIJ2</accession>
<gene>
    <name evidence="1" type="ORF">MTP08_02815</name>
</gene>
<evidence type="ECO:0008006" key="3">
    <source>
        <dbReference type="Google" id="ProtNLM"/>
    </source>
</evidence>
<dbReference type="RefSeq" id="WP_243576959.1">
    <property type="nucleotide sequence ID" value="NZ_CP094529.1"/>
</dbReference>
<dbReference type="InterPro" id="IPR036249">
    <property type="entry name" value="Thioredoxin-like_sf"/>
</dbReference>
<evidence type="ECO:0000313" key="1">
    <source>
        <dbReference type="EMBL" id="UOE38724.1"/>
    </source>
</evidence>
<organism evidence="1 2">
    <name type="scientific">Chryseobacterium oryzae</name>
    <dbReference type="NCBI Taxonomy" id="2929799"/>
    <lineage>
        <taxon>Bacteria</taxon>
        <taxon>Pseudomonadati</taxon>
        <taxon>Bacteroidota</taxon>
        <taxon>Flavobacteriia</taxon>
        <taxon>Flavobacteriales</taxon>
        <taxon>Weeksellaceae</taxon>
        <taxon>Chryseobacterium group</taxon>
        <taxon>Chryseobacterium</taxon>
    </lineage>
</organism>
<dbReference type="SUPFAM" id="SSF52833">
    <property type="entry name" value="Thioredoxin-like"/>
    <property type="match status" value="1"/>
</dbReference>
<sequence length="202" mass="23376">MLLKKSKLIIVAFLLCFVKGYSQTPIEKCKLPQSHYESIYSVTVDDVKCLAKNSEQPNTLFYTFGSWCTPCIYHIPTFFLIEKFYKADIYVLLVDPEANNSIEKSKDMVLEAYPHAKILVIKDIQGKGKSKKYNEFLTKITPAQFENIEDMSKYIVLNQKGEVQLVTSYKDSENDPDWKNDRPMVKRIVLPLLAKKETETKE</sequence>
<name>A0ABY4BIJ2_9FLAO</name>
<protein>
    <recommendedName>
        <fullName evidence="3">Thioredoxin domain-containing protein</fullName>
    </recommendedName>
</protein>